<evidence type="ECO:0000313" key="4">
    <source>
        <dbReference type="EMBL" id="CAK4030550.1"/>
    </source>
</evidence>
<feature type="compositionally biased region" description="Polar residues" evidence="1">
    <location>
        <begin position="183"/>
        <end position="192"/>
    </location>
</feature>
<feature type="domain" description="PH" evidence="2">
    <location>
        <begin position="284"/>
        <end position="395"/>
    </location>
</feature>
<organism evidence="4 5">
    <name type="scientific">Lecanosticta acicola</name>
    <dbReference type="NCBI Taxonomy" id="111012"/>
    <lineage>
        <taxon>Eukaryota</taxon>
        <taxon>Fungi</taxon>
        <taxon>Dikarya</taxon>
        <taxon>Ascomycota</taxon>
        <taxon>Pezizomycotina</taxon>
        <taxon>Dothideomycetes</taxon>
        <taxon>Dothideomycetidae</taxon>
        <taxon>Mycosphaerellales</taxon>
        <taxon>Mycosphaerellaceae</taxon>
        <taxon>Lecanosticta</taxon>
    </lineage>
</organism>
<protein>
    <recommendedName>
        <fullName evidence="6">PH domain-containing protein</fullName>
    </recommendedName>
</protein>
<dbReference type="Pfam" id="PF23076">
    <property type="entry name" value="PH_FT_C"/>
    <property type="match status" value="1"/>
</dbReference>
<dbReference type="Pfam" id="PF23074">
    <property type="entry name" value="PH_FT_N"/>
    <property type="match status" value="1"/>
</dbReference>
<sequence>MAESLINSERSLLRFAGQCDDAASGLLRFRESLPRHAPKLTGLIADLFAISSALRQIHKDNRSHGSSFPTIDESLVLVLKSLKFTLENGIFVMFASEQPPQVAWEDLNHRMESLERVDFLQRLELYRDTLDALAFSLRDGSEIPRDDVRQVQQLLETQQAAQRRSRRLSSLPGTATPRPRINRLNTPVSPTVVSDEWDKHATVDPPRFNGAPEPPLSPTYTSNSSHTMSSSQTSYGSDPYFPPPSEPLAHWAQDVYNGMNPLNRYRQIDSQLDDRSACYGTVEPEALHHLVRDGFQRAVELAFDAHRLWVRLYWRNSDHRARILVITKDSEGRRLLYCTPLTNLKIIRNKSVLQLCRCSRGDGRFSLWARLNFVFHERMVLFYCTFVAMKRQDERPVPHDDLLDRFDLEDDTCGEQELFAGQIQHGQMFHALRLWRDTSSNVVRLEASALRGPRKGVPIWTVFVTRYAHDPDWPQYEGQGLVSLAATTPPAAVFISRFEPPMKTSRKYVLPFTTDEDAEMFMDAWENLARTHGRHV</sequence>
<feature type="domain" description="PH" evidence="3">
    <location>
        <begin position="416"/>
        <end position="529"/>
    </location>
</feature>
<dbReference type="AlphaFoldDB" id="A0AAI9EC10"/>
<dbReference type="InterPro" id="IPR057082">
    <property type="entry name" value="PH_C"/>
</dbReference>
<feature type="region of interest" description="Disordered" evidence="1">
    <location>
        <begin position="157"/>
        <end position="240"/>
    </location>
</feature>
<evidence type="ECO:0000259" key="3">
    <source>
        <dbReference type="Pfam" id="PF23076"/>
    </source>
</evidence>
<evidence type="ECO:0000259" key="2">
    <source>
        <dbReference type="Pfam" id="PF23074"/>
    </source>
</evidence>
<evidence type="ECO:0000313" key="5">
    <source>
        <dbReference type="Proteomes" id="UP001296104"/>
    </source>
</evidence>
<dbReference type="EMBL" id="CAVMBE010000037">
    <property type="protein sequence ID" value="CAK4030550.1"/>
    <property type="molecule type" value="Genomic_DNA"/>
</dbReference>
<dbReference type="InterPro" id="IPR057081">
    <property type="entry name" value="PH_N"/>
</dbReference>
<evidence type="ECO:0000256" key="1">
    <source>
        <dbReference type="SAM" id="MobiDB-lite"/>
    </source>
</evidence>
<reference evidence="4" key="1">
    <citation type="submission" date="2023-11" db="EMBL/GenBank/DDBJ databases">
        <authorList>
            <person name="Alioto T."/>
            <person name="Alioto T."/>
            <person name="Gomez Garrido J."/>
        </authorList>
    </citation>
    <scope>NUCLEOTIDE SEQUENCE</scope>
</reference>
<name>A0AAI9EC10_9PEZI</name>
<dbReference type="Proteomes" id="UP001296104">
    <property type="component" value="Unassembled WGS sequence"/>
</dbReference>
<proteinExistence type="predicted"/>
<gene>
    <name evidence="4" type="ORF">LECACI_7A005708</name>
</gene>
<keyword evidence="5" id="KW-1185">Reference proteome</keyword>
<evidence type="ECO:0008006" key="6">
    <source>
        <dbReference type="Google" id="ProtNLM"/>
    </source>
</evidence>
<feature type="compositionally biased region" description="Low complexity" evidence="1">
    <location>
        <begin position="219"/>
        <end position="237"/>
    </location>
</feature>
<comment type="caution">
    <text evidence="4">The sequence shown here is derived from an EMBL/GenBank/DDBJ whole genome shotgun (WGS) entry which is preliminary data.</text>
</comment>
<accession>A0AAI9EC10</accession>